<name>A0AA38UBY5_9AGAR</name>
<accession>A0AA38UBY5</accession>
<dbReference type="EMBL" id="MU806294">
    <property type="protein sequence ID" value="KAJ3836787.1"/>
    <property type="molecule type" value="Genomic_DNA"/>
</dbReference>
<evidence type="ECO:0000256" key="1">
    <source>
        <dbReference type="SAM" id="SignalP"/>
    </source>
</evidence>
<sequence length="98" mass="10723">MAGFATMFFAFIFCKFEHICISCHNCKVPAIVMVDDTIPGSGSLAIRLNALSINKCLPLQVGRTTVTFSARTFKIAEVNLELDIPQRSKCSHRIASAS</sequence>
<evidence type="ECO:0000313" key="2">
    <source>
        <dbReference type="EMBL" id="KAJ3836787.1"/>
    </source>
</evidence>
<dbReference type="AlphaFoldDB" id="A0AA38UBY5"/>
<keyword evidence="3" id="KW-1185">Reference proteome</keyword>
<evidence type="ECO:0008006" key="4">
    <source>
        <dbReference type="Google" id="ProtNLM"/>
    </source>
</evidence>
<proteinExistence type="predicted"/>
<protein>
    <recommendedName>
        <fullName evidence="4">Secreted protein</fullName>
    </recommendedName>
</protein>
<comment type="caution">
    <text evidence="2">The sequence shown here is derived from an EMBL/GenBank/DDBJ whole genome shotgun (WGS) entry which is preliminary data.</text>
</comment>
<organism evidence="2 3">
    <name type="scientific">Lentinula raphanica</name>
    <dbReference type="NCBI Taxonomy" id="153919"/>
    <lineage>
        <taxon>Eukaryota</taxon>
        <taxon>Fungi</taxon>
        <taxon>Dikarya</taxon>
        <taxon>Basidiomycota</taxon>
        <taxon>Agaricomycotina</taxon>
        <taxon>Agaricomycetes</taxon>
        <taxon>Agaricomycetidae</taxon>
        <taxon>Agaricales</taxon>
        <taxon>Marasmiineae</taxon>
        <taxon>Omphalotaceae</taxon>
        <taxon>Lentinula</taxon>
    </lineage>
</organism>
<gene>
    <name evidence="2" type="ORF">F5878DRAFT_624301</name>
</gene>
<reference evidence="2" key="1">
    <citation type="submission" date="2022-08" db="EMBL/GenBank/DDBJ databases">
        <authorList>
            <consortium name="DOE Joint Genome Institute"/>
            <person name="Min B."/>
            <person name="Riley R."/>
            <person name="Sierra-Patev S."/>
            <person name="Naranjo-Ortiz M."/>
            <person name="Looney B."/>
            <person name="Konkel Z."/>
            <person name="Slot J.C."/>
            <person name="Sakamoto Y."/>
            <person name="Steenwyk J.L."/>
            <person name="Rokas A."/>
            <person name="Carro J."/>
            <person name="Camarero S."/>
            <person name="Ferreira P."/>
            <person name="Molpeceres G."/>
            <person name="Ruiz-Duenas F.J."/>
            <person name="Serrano A."/>
            <person name="Henrissat B."/>
            <person name="Drula E."/>
            <person name="Hughes K.W."/>
            <person name="Mata J.L."/>
            <person name="Ishikawa N.K."/>
            <person name="Vargas-Isla R."/>
            <person name="Ushijima S."/>
            <person name="Smith C.A."/>
            <person name="Ahrendt S."/>
            <person name="Andreopoulos W."/>
            <person name="He G."/>
            <person name="Labutti K."/>
            <person name="Lipzen A."/>
            <person name="Ng V."/>
            <person name="Sandor L."/>
            <person name="Barry K."/>
            <person name="Martinez A.T."/>
            <person name="Xiao Y."/>
            <person name="Gibbons J.G."/>
            <person name="Terashima K."/>
            <person name="Hibbett D.S."/>
            <person name="Grigoriev I.V."/>
        </authorList>
    </citation>
    <scope>NUCLEOTIDE SEQUENCE</scope>
    <source>
        <strain evidence="2">TFB9207</strain>
    </source>
</reference>
<evidence type="ECO:0000313" key="3">
    <source>
        <dbReference type="Proteomes" id="UP001163846"/>
    </source>
</evidence>
<feature type="chain" id="PRO_5041258325" description="Secreted protein" evidence="1">
    <location>
        <begin position="23"/>
        <end position="98"/>
    </location>
</feature>
<keyword evidence="1" id="KW-0732">Signal</keyword>
<dbReference type="Proteomes" id="UP001163846">
    <property type="component" value="Unassembled WGS sequence"/>
</dbReference>
<feature type="signal peptide" evidence="1">
    <location>
        <begin position="1"/>
        <end position="22"/>
    </location>
</feature>